<evidence type="ECO:0000313" key="1">
    <source>
        <dbReference type="EMBL" id="KAF7830687.1"/>
    </source>
</evidence>
<evidence type="ECO:0000313" key="2">
    <source>
        <dbReference type="Proteomes" id="UP000634136"/>
    </source>
</evidence>
<dbReference type="EMBL" id="JAAIUW010000005">
    <property type="protein sequence ID" value="KAF7830687.1"/>
    <property type="molecule type" value="Genomic_DNA"/>
</dbReference>
<reference evidence="1" key="1">
    <citation type="submission" date="2020-09" db="EMBL/GenBank/DDBJ databases">
        <title>Genome-Enabled Discovery of Anthraquinone Biosynthesis in Senna tora.</title>
        <authorList>
            <person name="Kang S.-H."/>
            <person name="Pandey R.P."/>
            <person name="Lee C.-M."/>
            <person name="Sim J.-S."/>
            <person name="Jeong J.-T."/>
            <person name="Choi B.-S."/>
            <person name="Jung M."/>
            <person name="Ginzburg D."/>
            <person name="Zhao K."/>
            <person name="Won S.Y."/>
            <person name="Oh T.-J."/>
            <person name="Yu Y."/>
            <person name="Kim N.-H."/>
            <person name="Lee O.R."/>
            <person name="Lee T.-H."/>
            <person name="Bashyal P."/>
            <person name="Kim T.-S."/>
            <person name="Lee W.-H."/>
            <person name="Kawkins C."/>
            <person name="Kim C.-K."/>
            <person name="Kim J.S."/>
            <person name="Ahn B.O."/>
            <person name="Rhee S.Y."/>
            <person name="Sohng J.K."/>
        </authorList>
    </citation>
    <scope>NUCLEOTIDE SEQUENCE</scope>
    <source>
        <tissue evidence="1">Leaf</tissue>
    </source>
</reference>
<organism evidence="1 2">
    <name type="scientific">Senna tora</name>
    <dbReference type="NCBI Taxonomy" id="362788"/>
    <lineage>
        <taxon>Eukaryota</taxon>
        <taxon>Viridiplantae</taxon>
        <taxon>Streptophyta</taxon>
        <taxon>Embryophyta</taxon>
        <taxon>Tracheophyta</taxon>
        <taxon>Spermatophyta</taxon>
        <taxon>Magnoliopsida</taxon>
        <taxon>eudicotyledons</taxon>
        <taxon>Gunneridae</taxon>
        <taxon>Pentapetalae</taxon>
        <taxon>rosids</taxon>
        <taxon>fabids</taxon>
        <taxon>Fabales</taxon>
        <taxon>Fabaceae</taxon>
        <taxon>Caesalpinioideae</taxon>
        <taxon>Cassia clade</taxon>
        <taxon>Senna</taxon>
    </lineage>
</organism>
<keyword evidence="2" id="KW-1185">Reference proteome</keyword>
<accession>A0A834TYJ1</accession>
<dbReference type="AlphaFoldDB" id="A0A834TYJ1"/>
<gene>
    <name evidence="1" type="ORF">G2W53_013020</name>
</gene>
<sequence>MYRCFFTIPVANTSLLKRKQRHVDTIIALRRIVYNVNIAGEGLRLLSLLSFVFSIPLWNTMLLKACVLQVSRFESDLHETAANHVIARCEQNRHQLQASVIRRMQVKWISTIKSTIRGTGSSRSRSNSRRTIWCFRHENKAENEKAIKRRRSEEVRTKNCAHRMNRIVCSDTMRNLQSHARNREGLEEEEGGVCEM</sequence>
<dbReference type="Proteomes" id="UP000634136">
    <property type="component" value="Unassembled WGS sequence"/>
</dbReference>
<proteinExistence type="predicted"/>
<protein>
    <submittedName>
        <fullName evidence="1">Uncharacterized protein</fullName>
    </submittedName>
</protein>
<name>A0A834TYJ1_9FABA</name>
<comment type="caution">
    <text evidence="1">The sequence shown here is derived from an EMBL/GenBank/DDBJ whole genome shotgun (WGS) entry which is preliminary data.</text>
</comment>